<protein>
    <submittedName>
        <fullName evidence="2">Uncharacterized protein</fullName>
    </submittedName>
</protein>
<proteinExistence type="predicted"/>
<keyword evidence="1" id="KW-1133">Transmembrane helix</keyword>
<dbReference type="EMBL" id="LT629801">
    <property type="protein sequence ID" value="SDV13867.1"/>
    <property type="molecule type" value="Genomic_DNA"/>
</dbReference>
<accession>A0AAE8HFG8</accession>
<reference evidence="2 3" key="1">
    <citation type="submission" date="2016-10" db="EMBL/GenBank/DDBJ databases">
        <authorList>
            <person name="Varghese N."/>
            <person name="Submissions S."/>
        </authorList>
    </citation>
    <scope>NUCLEOTIDE SEQUENCE [LARGE SCALE GENOMIC DNA]</scope>
    <source>
        <strain evidence="2 3">BS2777</strain>
    </source>
</reference>
<name>A0AAE8HFG8_9PSED</name>
<dbReference type="Proteomes" id="UP000182085">
    <property type="component" value="Chromosome I"/>
</dbReference>
<evidence type="ECO:0000313" key="2">
    <source>
        <dbReference type="EMBL" id="SDV13867.1"/>
    </source>
</evidence>
<gene>
    <name evidence="2" type="ORF">SAMN04490209_4171</name>
</gene>
<evidence type="ECO:0000256" key="1">
    <source>
        <dbReference type="SAM" id="Phobius"/>
    </source>
</evidence>
<organism evidence="2 3">
    <name type="scientific">Pseudomonas rhodesiae</name>
    <dbReference type="NCBI Taxonomy" id="76760"/>
    <lineage>
        <taxon>Bacteria</taxon>
        <taxon>Pseudomonadati</taxon>
        <taxon>Pseudomonadota</taxon>
        <taxon>Gammaproteobacteria</taxon>
        <taxon>Pseudomonadales</taxon>
        <taxon>Pseudomonadaceae</taxon>
        <taxon>Pseudomonas</taxon>
    </lineage>
</organism>
<keyword evidence="3" id="KW-1185">Reference proteome</keyword>
<keyword evidence="1" id="KW-0812">Transmembrane</keyword>
<feature type="transmembrane region" description="Helical" evidence="1">
    <location>
        <begin position="296"/>
        <end position="316"/>
    </location>
</feature>
<dbReference type="AlphaFoldDB" id="A0AAE8HFG8"/>
<evidence type="ECO:0000313" key="3">
    <source>
        <dbReference type="Proteomes" id="UP000182085"/>
    </source>
</evidence>
<dbReference type="RefSeq" id="WP_146374996.1">
    <property type="nucleotide sequence ID" value="NZ_BAAAEG010000001.1"/>
</dbReference>
<keyword evidence="1" id="KW-0472">Membrane</keyword>
<sequence>MTDLRYIFSQRDDLPDALFSMQGNSINTESSPYLFSNASQGAVLGFSTENLDLGYTSPSLVILSTTKTAELFAWLKTYATETYPLSQFGRVVSADDFKAVESPKNTSNIYWKRPDRWSSIVIGEILAQSDSDPIVSILPLSRANATFSFAVAKSAVAHRNDSVTDECIRRLKILSSDKRFLDRSLSLIDINPVWRNLGYLWDNSQGLEQLLSLITAPSNELFESPHVTARNTAFTELLSDSVEHRVLAFRNFLGANNINEKSYKDDSSKAFDIALAAFLVGRGTSHVFLLKESARLFPAVYVWFGLFAGLAGPIYWDIAWARAAKGIEKTLNSNFSWTESLPCDISWPEYLWIASIDNEKLIADIPKQLPKVLTIEVFPGATCQLRMKSANPIQQNLDVPIEKPFEESVFPQAELVYDFIREFIKVSDKHKLGIDVSTIGTDNANISKPTTPAKRNKRNR</sequence>